<keyword evidence="7 8" id="KW-0472">Membrane</keyword>
<dbReference type="InterPro" id="IPR037294">
    <property type="entry name" value="ABC_BtuC-like"/>
</dbReference>
<keyword evidence="6 8" id="KW-1133">Transmembrane helix</keyword>
<protein>
    <submittedName>
        <fullName evidence="9">Iron complex transport system permease protein</fullName>
    </submittedName>
</protein>
<sequence length="334" mass="34619">MRSLLFLTLAVLLFGAVLLSASVGQFPIPVGDVFASLFGSPSSDPMAEATLWNVRFPRVVMSIVVGAVLGVAGALMQGVFGNPLAEPSVVGVSSGAAVGACLTIVFQLTFFGQFTTPVIAFVFGLAATLLVYSFARSGGRTEVVTLILTGVAINAVAGAGIAFLTFLGDQQAREQIVFWQLGSIAGARWSYVWTVLPLAVAGIALAAVLARRLDLLSLGERPARHLGVNVEVLRLGSIVLVALMVSAAVSFTGVIGFVGLVVPHLIRMIAGPGHRVLLPASALGGALLLVAADLGARGVITFVDLPIGMLTALVGGPFFFWLLRRTRQQAGGWA</sequence>
<dbReference type="Pfam" id="PF01032">
    <property type="entry name" value="FecCD"/>
    <property type="match status" value="1"/>
</dbReference>
<evidence type="ECO:0000256" key="6">
    <source>
        <dbReference type="ARBA" id="ARBA00022989"/>
    </source>
</evidence>
<gene>
    <name evidence="9" type="ORF">SAMN04488074_11059</name>
</gene>
<dbReference type="GO" id="GO:0022857">
    <property type="term" value="F:transmembrane transporter activity"/>
    <property type="evidence" value="ECO:0007669"/>
    <property type="project" value="InterPro"/>
</dbReference>
<dbReference type="SUPFAM" id="SSF81345">
    <property type="entry name" value="ABC transporter involved in vitamin B12 uptake, BtuC"/>
    <property type="match status" value="1"/>
</dbReference>
<keyword evidence="5 8" id="KW-0812">Transmembrane</keyword>
<evidence type="ECO:0000256" key="8">
    <source>
        <dbReference type="SAM" id="Phobius"/>
    </source>
</evidence>
<dbReference type="AlphaFoldDB" id="A0A1G9IV42"/>
<evidence type="ECO:0000256" key="7">
    <source>
        <dbReference type="ARBA" id="ARBA00023136"/>
    </source>
</evidence>
<feature type="transmembrane region" description="Helical" evidence="8">
    <location>
        <begin position="114"/>
        <end position="134"/>
    </location>
</feature>
<dbReference type="PANTHER" id="PTHR30472:SF25">
    <property type="entry name" value="ABC TRANSPORTER PERMEASE PROTEIN MJ0876-RELATED"/>
    <property type="match status" value="1"/>
</dbReference>
<dbReference type="Proteomes" id="UP000199682">
    <property type="component" value="Unassembled WGS sequence"/>
</dbReference>
<dbReference type="PANTHER" id="PTHR30472">
    <property type="entry name" value="FERRIC ENTEROBACTIN TRANSPORT SYSTEM PERMEASE PROTEIN"/>
    <property type="match status" value="1"/>
</dbReference>
<evidence type="ECO:0000256" key="4">
    <source>
        <dbReference type="ARBA" id="ARBA00022475"/>
    </source>
</evidence>
<evidence type="ECO:0000313" key="10">
    <source>
        <dbReference type="Proteomes" id="UP000199682"/>
    </source>
</evidence>
<dbReference type="CDD" id="cd06550">
    <property type="entry name" value="TM_ABC_iron-siderophores_like"/>
    <property type="match status" value="1"/>
</dbReference>
<accession>A0A1G9IV42</accession>
<dbReference type="FunFam" id="1.10.3470.10:FF:000001">
    <property type="entry name" value="Vitamin B12 ABC transporter permease BtuC"/>
    <property type="match status" value="1"/>
</dbReference>
<feature type="transmembrane region" description="Helical" evidence="8">
    <location>
        <begin position="274"/>
        <end position="292"/>
    </location>
</feature>
<feature type="transmembrane region" description="Helical" evidence="8">
    <location>
        <begin position="88"/>
        <end position="108"/>
    </location>
</feature>
<evidence type="ECO:0000256" key="2">
    <source>
        <dbReference type="ARBA" id="ARBA00007935"/>
    </source>
</evidence>
<evidence type="ECO:0000256" key="5">
    <source>
        <dbReference type="ARBA" id="ARBA00022692"/>
    </source>
</evidence>
<feature type="transmembrane region" description="Helical" evidence="8">
    <location>
        <begin position="232"/>
        <end position="262"/>
    </location>
</feature>
<feature type="transmembrane region" description="Helical" evidence="8">
    <location>
        <begin position="59"/>
        <end position="76"/>
    </location>
</feature>
<reference evidence="10" key="1">
    <citation type="submission" date="2016-10" db="EMBL/GenBank/DDBJ databases">
        <authorList>
            <person name="Varghese N."/>
            <person name="Submissions S."/>
        </authorList>
    </citation>
    <scope>NUCLEOTIDE SEQUENCE [LARGE SCALE GENOMIC DNA]</scope>
    <source>
        <strain evidence="10">DSM 44796</strain>
    </source>
</reference>
<keyword evidence="4" id="KW-1003">Cell membrane</keyword>
<comment type="similarity">
    <text evidence="2">Belongs to the binding-protein-dependent transport system permease family. FecCD subfamily.</text>
</comment>
<evidence type="ECO:0000256" key="3">
    <source>
        <dbReference type="ARBA" id="ARBA00022448"/>
    </source>
</evidence>
<dbReference type="GO" id="GO:0005886">
    <property type="term" value="C:plasma membrane"/>
    <property type="evidence" value="ECO:0007669"/>
    <property type="project" value="UniProtKB-SubCell"/>
</dbReference>
<feature type="transmembrane region" description="Helical" evidence="8">
    <location>
        <begin position="188"/>
        <end position="211"/>
    </location>
</feature>
<proteinExistence type="inferred from homology"/>
<evidence type="ECO:0000313" key="9">
    <source>
        <dbReference type="EMBL" id="SDL29209.1"/>
    </source>
</evidence>
<dbReference type="GO" id="GO:0033214">
    <property type="term" value="P:siderophore-iron import into cell"/>
    <property type="evidence" value="ECO:0007669"/>
    <property type="project" value="TreeGrafter"/>
</dbReference>
<keyword evidence="3" id="KW-0813">Transport</keyword>
<evidence type="ECO:0000256" key="1">
    <source>
        <dbReference type="ARBA" id="ARBA00004651"/>
    </source>
</evidence>
<name>A0A1G9IV42_9PSEU</name>
<organism evidence="9 10">
    <name type="scientific">Lentzea albidocapillata subsp. violacea</name>
    <dbReference type="NCBI Taxonomy" id="128104"/>
    <lineage>
        <taxon>Bacteria</taxon>
        <taxon>Bacillati</taxon>
        <taxon>Actinomycetota</taxon>
        <taxon>Actinomycetes</taxon>
        <taxon>Pseudonocardiales</taxon>
        <taxon>Pseudonocardiaceae</taxon>
        <taxon>Lentzea</taxon>
    </lineage>
</organism>
<feature type="transmembrane region" description="Helical" evidence="8">
    <location>
        <begin position="299"/>
        <end position="323"/>
    </location>
</feature>
<comment type="subcellular location">
    <subcellularLocation>
        <location evidence="1">Cell membrane</location>
        <topology evidence="1">Multi-pass membrane protein</topology>
    </subcellularLocation>
</comment>
<dbReference type="EMBL" id="FNET01000010">
    <property type="protein sequence ID" value="SDL29209.1"/>
    <property type="molecule type" value="Genomic_DNA"/>
</dbReference>
<feature type="transmembrane region" description="Helical" evidence="8">
    <location>
        <begin position="146"/>
        <end position="168"/>
    </location>
</feature>
<dbReference type="Gene3D" id="1.10.3470.10">
    <property type="entry name" value="ABC transporter involved in vitamin B12 uptake, BtuC"/>
    <property type="match status" value="1"/>
</dbReference>
<dbReference type="RefSeq" id="WP_090007914.1">
    <property type="nucleotide sequence ID" value="NZ_FNET01000010.1"/>
</dbReference>
<dbReference type="InterPro" id="IPR000522">
    <property type="entry name" value="ABC_transptr_permease_BtuC"/>
</dbReference>